<evidence type="ECO:0000256" key="10">
    <source>
        <dbReference type="ARBA" id="ARBA00048540"/>
    </source>
</evidence>
<evidence type="ECO:0000256" key="4">
    <source>
        <dbReference type="ARBA" id="ARBA00022630"/>
    </source>
</evidence>
<dbReference type="PANTHER" id="PTHR30040">
    <property type="entry name" value="THIAMINE BIOSYNTHESIS LIPOPROTEIN APBE"/>
    <property type="match status" value="1"/>
</dbReference>
<dbReference type="EC" id="2.7.1.180" evidence="2 11"/>
<dbReference type="InterPro" id="IPR024932">
    <property type="entry name" value="ApbE"/>
</dbReference>
<comment type="caution">
    <text evidence="12">The sequence shown here is derived from an EMBL/GenBank/DDBJ whole genome shotgun (WGS) entry which is preliminary data.</text>
</comment>
<evidence type="ECO:0000256" key="9">
    <source>
        <dbReference type="ARBA" id="ARBA00031306"/>
    </source>
</evidence>
<dbReference type="Gene3D" id="3.10.520.10">
    <property type="entry name" value="ApbE-like domains"/>
    <property type="match status" value="1"/>
</dbReference>
<sequence length="294" mass="31018">MGTTWSVRLVAPEARDLGGIRNRIEVEFARLLSQLSHWEPDSALCRFNRAPAGTRQALPDDLFTVLSAACALAEAGAGACDPTLGTLVDLWGFGPPGPIDTIPDACAIAAARSHTGWHRLALDPSDRSAFQFGGLALDLSAIAKGYVVDRISDLLAGLGCHHHLVEIGGELRGRGLKPDRRPWWVGLDDSETGIVVALNDLAVATSGDSRRSLRLSGSRFGHTLDPATGCPLTHAARSVSVLHPSCMIADALATAILVLGPERGLALCDLQAVACCIQSDSGTQFSMAARRMLT</sequence>
<keyword evidence="7 11" id="KW-0274">FAD</keyword>
<keyword evidence="8 11" id="KW-0460">Magnesium</keyword>
<dbReference type="Proteomes" id="UP001224644">
    <property type="component" value="Unassembled WGS sequence"/>
</dbReference>
<organism evidence="12 13">
    <name type="scientific">Methylobacterium adhaesivum</name>
    <dbReference type="NCBI Taxonomy" id="333297"/>
    <lineage>
        <taxon>Bacteria</taxon>
        <taxon>Pseudomonadati</taxon>
        <taxon>Pseudomonadota</taxon>
        <taxon>Alphaproteobacteria</taxon>
        <taxon>Hyphomicrobiales</taxon>
        <taxon>Methylobacteriaceae</taxon>
        <taxon>Methylobacterium</taxon>
    </lineage>
</organism>
<comment type="cofactor">
    <cofactor evidence="1">
        <name>Mg(2+)</name>
        <dbReference type="ChEBI" id="CHEBI:18420"/>
    </cofactor>
</comment>
<evidence type="ECO:0000256" key="6">
    <source>
        <dbReference type="ARBA" id="ARBA00022723"/>
    </source>
</evidence>
<reference evidence="13" key="1">
    <citation type="journal article" date="2019" name="Int. J. Syst. Evol. Microbiol.">
        <title>The Global Catalogue of Microorganisms (GCM) 10K type strain sequencing project: providing services to taxonomists for standard genome sequencing and annotation.</title>
        <authorList>
            <consortium name="The Broad Institute Genomics Platform"/>
            <consortium name="The Broad Institute Genome Sequencing Center for Infectious Disease"/>
            <person name="Wu L."/>
            <person name="Ma J."/>
        </authorList>
    </citation>
    <scope>NUCLEOTIDE SEQUENCE [LARGE SCALE GENOMIC DNA]</scope>
    <source>
        <strain evidence="13">CECT 7069</strain>
    </source>
</reference>
<evidence type="ECO:0000256" key="1">
    <source>
        <dbReference type="ARBA" id="ARBA00001946"/>
    </source>
</evidence>
<dbReference type="InterPro" id="IPR003374">
    <property type="entry name" value="ApbE-like_sf"/>
</dbReference>
<dbReference type="EMBL" id="JAUFPX010000014">
    <property type="protein sequence ID" value="MDN3591970.1"/>
    <property type="molecule type" value="Genomic_DNA"/>
</dbReference>
<evidence type="ECO:0000313" key="12">
    <source>
        <dbReference type="EMBL" id="MDN3591970.1"/>
    </source>
</evidence>
<comment type="similarity">
    <text evidence="11">Belongs to the ApbE family.</text>
</comment>
<evidence type="ECO:0000256" key="5">
    <source>
        <dbReference type="ARBA" id="ARBA00022679"/>
    </source>
</evidence>
<dbReference type="PIRSF" id="PIRSF006268">
    <property type="entry name" value="ApbE"/>
    <property type="match status" value="1"/>
</dbReference>
<evidence type="ECO:0000256" key="2">
    <source>
        <dbReference type="ARBA" id="ARBA00011955"/>
    </source>
</evidence>
<evidence type="ECO:0000256" key="8">
    <source>
        <dbReference type="ARBA" id="ARBA00022842"/>
    </source>
</evidence>
<evidence type="ECO:0000256" key="3">
    <source>
        <dbReference type="ARBA" id="ARBA00016337"/>
    </source>
</evidence>
<dbReference type="SUPFAM" id="SSF143631">
    <property type="entry name" value="ApbE-like"/>
    <property type="match status" value="1"/>
</dbReference>
<dbReference type="Pfam" id="PF02424">
    <property type="entry name" value="ApbE"/>
    <property type="match status" value="1"/>
</dbReference>
<gene>
    <name evidence="12" type="ORF">QWZ12_15325</name>
</gene>
<keyword evidence="4 11" id="KW-0285">Flavoprotein</keyword>
<proteinExistence type="inferred from homology"/>
<comment type="catalytic activity">
    <reaction evidence="10 11">
        <text>L-threonyl-[protein] + FAD = FMN-L-threonyl-[protein] + AMP + H(+)</text>
        <dbReference type="Rhea" id="RHEA:36847"/>
        <dbReference type="Rhea" id="RHEA-COMP:11060"/>
        <dbReference type="Rhea" id="RHEA-COMP:11061"/>
        <dbReference type="ChEBI" id="CHEBI:15378"/>
        <dbReference type="ChEBI" id="CHEBI:30013"/>
        <dbReference type="ChEBI" id="CHEBI:57692"/>
        <dbReference type="ChEBI" id="CHEBI:74257"/>
        <dbReference type="ChEBI" id="CHEBI:456215"/>
        <dbReference type="EC" id="2.7.1.180"/>
    </reaction>
</comment>
<dbReference type="PANTHER" id="PTHR30040:SF2">
    <property type="entry name" value="FAD:PROTEIN FMN TRANSFERASE"/>
    <property type="match status" value="1"/>
</dbReference>
<keyword evidence="13" id="KW-1185">Reference proteome</keyword>
<protein>
    <recommendedName>
        <fullName evidence="3 11">FAD:protein FMN transferase</fullName>
        <ecNumber evidence="2 11">2.7.1.180</ecNumber>
    </recommendedName>
    <alternativeName>
        <fullName evidence="9 11">Flavin transferase</fullName>
    </alternativeName>
</protein>
<name>A0ABT8BJW3_9HYPH</name>
<accession>A0ABT8BJW3</accession>
<evidence type="ECO:0000256" key="7">
    <source>
        <dbReference type="ARBA" id="ARBA00022827"/>
    </source>
</evidence>
<evidence type="ECO:0000313" key="13">
    <source>
        <dbReference type="Proteomes" id="UP001224644"/>
    </source>
</evidence>
<keyword evidence="6 11" id="KW-0479">Metal-binding</keyword>
<dbReference type="RefSeq" id="WP_238227862.1">
    <property type="nucleotide sequence ID" value="NZ_BPQD01000038.1"/>
</dbReference>
<keyword evidence="5 11" id="KW-0808">Transferase</keyword>
<evidence type="ECO:0000256" key="11">
    <source>
        <dbReference type="PIRNR" id="PIRNR006268"/>
    </source>
</evidence>
<dbReference type="GO" id="GO:0016740">
    <property type="term" value="F:transferase activity"/>
    <property type="evidence" value="ECO:0007669"/>
    <property type="project" value="UniProtKB-KW"/>
</dbReference>